<keyword evidence="4" id="KW-1185">Reference proteome</keyword>
<dbReference type="PANTHER" id="PTHR46825">
    <property type="entry name" value="D-ALANYL-D-ALANINE-CARBOXYPEPTIDASE/ENDOPEPTIDASE AMPH"/>
    <property type="match status" value="1"/>
</dbReference>
<dbReference type="PANTHER" id="PTHR46825:SF15">
    <property type="entry name" value="BETA-LACTAMASE-RELATED DOMAIN-CONTAINING PROTEIN"/>
    <property type="match status" value="1"/>
</dbReference>
<evidence type="ECO:0000256" key="1">
    <source>
        <dbReference type="SAM" id="Phobius"/>
    </source>
</evidence>
<evidence type="ECO:0000313" key="4">
    <source>
        <dbReference type="Proteomes" id="UP001634394"/>
    </source>
</evidence>
<dbReference type="EMBL" id="JBJQND010000004">
    <property type="protein sequence ID" value="KAL3878901.1"/>
    <property type="molecule type" value="Genomic_DNA"/>
</dbReference>
<keyword evidence="1" id="KW-0472">Membrane</keyword>
<feature type="transmembrane region" description="Helical" evidence="1">
    <location>
        <begin position="21"/>
        <end position="42"/>
    </location>
</feature>
<evidence type="ECO:0000259" key="2">
    <source>
        <dbReference type="Pfam" id="PF00144"/>
    </source>
</evidence>
<name>A0ABD3WY56_SINWO</name>
<keyword evidence="1" id="KW-1133">Transmembrane helix</keyword>
<keyword evidence="1" id="KW-0812">Transmembrane</keyword>
<evidence type="ECO:0000313" key="3">
    <source>
        <dbReference type="EMBL" id="KAL3878901.1"/>
    </source>
</evidence>
<dbReference type="SUPFAM" id="SSF56601">
    <property type="entry name" value="beta-lactamase/transpeptidase-like"/>
    <property type="match status" value="1"/>
</dbReference>
<organism evidence="3 4">
    <name type="scientific">Sinanodonta woodiana</name>
    <name type="common">Chinese pond mussel</name>
    <name type="synonym">Anodonta woodiana</name>
    <dbReference type="NCBI Taxonomy" id="1069815"/>
    <lineage>
        <taxon>Eukaryota</taxon>
        <taxon>Metazoa</taxon>
        <taxon>Spiralia</taxon>
        <taxon>Lophotrochozoa</taxon>
        <taxon>Mollusca</taxon>
        <taxon>Bivalvia</taxon>
        <taxon>Autobranchia</taxon>
        <taxon>Heteroconchia</taxon>
        <taxon>Palaeoheterodonta</taxon>
        <taxon>Unionida</taxon>
        <taxon>Unionoidea</taxon>
        <taxon>Unionidae</taxon>
        <taxon>Unioninae</taxon>
        <taxon>Sinanodonta</taxon>
    </lineage>
</organism>
<dbReference type="InterPro" id="IPR050491">
    <property type="entry name" value="AmpC-like"/>
</dbReference>
<dbReference type="InterPro" id="IPR012338">
    <property type="entry name" value="Beta-lactam/transpept-like"/>
</dbReference>
<feature type="domain" description="Beta-lactamase-related" evidence="2">
    <location>
        <begin position="46"/>
        <end position="393"/>
    </location>
</feature>
<proteinExistence type="predicted"/>
<protein>
    <recommendedName>
        <fullName evidence="2">Beta-lactamase-related domain-containing protein</fullName>
    </recommendedName>
</protein>
<dbReference type="Proteomes" id="UP001634394">
    <property type="component" value="Unassembled WGS sequence"/>
</dbReference>
<dbReference type="AlphaFoldDB" id="A0ABD3WY56"/>
<reference evidence="3 4" key="1">
    <citation type="submission" date="2024-11" db="EMBL/GenBank/DDBJ databases">
        <title>Chromosome-level genome assembly of the freshwater bivalve Anodonta woodiana.</title>
        <authorList>
            <person name="Chen X."/>
        </authorList>
    </citation>
    <scope>NUCLEOTIDE SEQUENCE [LARGE SCALE GENOMIC DNA]</scope>
    <source>
        <strain evidence="3">MN2024</strain>
        <tissue evidence="3">Gills</tissue>
    </source>
</reference>
<comment type="caution">
    <text evidence="3">The sequence shown here is derived from an EMBL/GenBank/DDBJ whole genome shotgun (WGS) entry which is preliminary data.</text>
</comment>
<gene>
    <name evidence="3" type="ORF">ACJMK2_031227</name>
</gene>
<dbReference type="InterPro" id="IPR001466">
    <property type="entry name" value="Beta-lactam-related"/>
</dbReference>
<dbReference type="Gene3D" id="3.40.710.10">
    <property type="entry name" value="DD-peptidase/beta-lactamase superfamily"/>
    <property type="match status" value="1"/>
</dbReference>
<dbReference type="Pfam" id="PF00144">
    <property type="entry name" value="Beta-lactamase"/>
    <property type="match status" value="1"/>
</dbReference>
<sequence length="574" mass="65027">MKRIKRTSSRILAVGILDKMIPRVLSCIFLIVIWWPCAARLFDDGLDTYIKNTMKCNTVPGMTLAVVKGNETWVKGFGMADMDTDRLVNEETLFVIGSLTKAFTSALLAVLLSNNNKGISWTSKLSDILGNDFEFIDPVRTSQTTLRDILSHRTGLANTLGSLCGYPSGLTRKDMTRRLRFLPEIQPFRETFVYNNMMYMLAGHVAEVLGGDTWENLVKTKLFQPIGMHSTTVLTNPSQVSGGNTAKPYMIKEGKLVNGTERLYQIFPEEPAGAIMTNGADMVKWMKFILNKGRTETNLSLVEQNIFKECFQTMNHLDPQFYDHQISKPTFPVEDVRLGYGYGWSTSFYRGYTKFFHGGTLMAYKSLIWLFPDHNIGIFGSANGPATDESDRALNSVFYYLSDVLLSEAKWINETIACTFPKPFASPFQRPAKIDPDQVNPVKPILDKYVGRYGSVLMPDMEITKNGDTLMFRCNRIAGILHPTHVENEFKSEVTEPWEVVLSSRYGSNETELTTVVFKMDGQKANSLEWQLGYSLVFIRNQGFFDEYVKSMGAESRFGWRIFVFIMCLNIVLI</sequence>
<accession>A0ABD3WY56</accession>